<dbReference type="SUPFAM" id="SSF53067">
    <property type="entry name" value="Actin-like ATPase domain"/>
    <property type="match status" value="1"/>
</dbReference>
<dbReference type="Proteomes" id="UP001193035">
    <property type="component" value="Unassembled WGS sequence"/>
</dbReference>
<proteinExistence type="predicted"/>
<organism evidence="1 2">
    <name type="scientific">Ruegeria sediminis</name>
    <dbReference type="NCBI Taxonomy" id="2583820"/>
    <lineage>
        <taxon>Bacteria</taxon>
        <taxon>Pseudomonadati</taxon>
        <taxon>Pseudomonadota</taxon>
        <taxon>Alphaproteobacteria</taxon>
        <taxon>Rhodobacterales</taxon>
        <taxon>Roseobacteraceae</taxon>
        <taxon>Ruegeria</taxon>
    </lineage>
</organism>
<dbReference type="InterPro" id="IPR042258">
    <property type="entry name" value="DGOK_N"/>
</dbReference>
<protein>
    <submittedName>
        <fullName evidence="1">2-dehydro-3-deoxygalactonokinase</fullName>
    </submittedName>
</protein>
<dbReference type="InterPro" id="IPR042257">
    <property type="entry name" value="DGOK_C"/>
</dbReference>
<evidence type="ECO:0000313" key="1">
    <source>
        <dbReference type="EMBL" id="TMV04205.1"/>
    </source>
</evidence>
<name>A0ABY2WTV8_9RHOB</name>
<dbReference type="Pfam" id="PF05035">
    <property type="entry name" value="DGOK"/>
    <property type="match status" value="1"/>
</dbReference>
<comment type="caution">
    <text evidence="1">The sequence shown here is derived from an EMBL/GenBank/DDBJ whole genome shotgun (WGS) entry which is preliminary data.</text>
</comment>
<dbReference type="RefSeq" id="WP_138844928.1">
    <property type="nucleotide sequence ID" value="NZ_VCPD01000008.1"/>
</dbReference>
<gene>
    <name evidence="1" type="ORF">FGK63_18125</name>
</gene>
<sequence length="300" mass="32179">MTKTRWIAADWGTTNLRLWAFDHEGQVSAERVSDQGMGQLKPDEFERVFIELAGDLLGQGPCDVVICGMAGARQGWAEAPYAKVPSAPIATDGQKVRTNDPRLNVCILPGLSQANPPDVMRGEETQIAGYLKRHPEFQGSICLPGTHTKWVRIDAGKVVHFRTFMTGELFALLSKQSVLRHGIGDGWNSDAFTTAVGDALSAPDQLTASLFALRATALVSELDPDAARARLSGCLIGAELAGARPFWQGRNVVLIGDPSLCAHYSTALGTQSCETEYADARTMTLAGLAAAHARMTGAEE</sequence>
<reference evidence="1 2" key="1">
    <citation type="submission" date="2019-05" db="EMBL/GenBank/DDBJ databases">
        <title>Ruegeria sp. nov., isolated from tidal flat.</title>
        <authorList>
            <person name="Kim W."/>
        </authorList>
    </citation>
    <scope>NUCLEOTIDE SEQUENCE [LARGE SCALE GENOMIC DNA]</scope>
    <source>
        <strain evidence="1 2">CAU 1488</strain>
    </source>
</reference>
<dbReference type="Gene3D" id="3.30.420.310">
    <property type="entry name" value="2-keto-3-deoxy-galactonokinase, C-terminal domain"/>
    <property type="match status" value="1"/>
</dbReference>
<dbReference type="InterPro" id="IPR007729">
    <property type="entry name" value="DGOK"/>
</dbReference>
<evidence type="ECO:0000313" key="2">
    <source>
        <dbReference type="Proteomes" id="UP001193035"/>
    </source>
</evidence>
<dbReference type="InterPro" id="IPR043129">
    <property type="entry name" value="ATPase_NBD"/>
</dbReference>
<dbReference type="EMBL" id="VCPD01000008">
    <property type="protein sequence ID" value="TMV04205.1"/>
    <property type="molecule type" value="Genomic_DNA"/>
</dbReference>
<dbReference type="Gene3D" id="3.30.420.300">
    <property type="entry name" value="2-keto-3-deoxy-galactonokinase, substrate binding domain"/>
    <property type="match status" value="1"/>
</dbReference>
<accession>A0ABY2WTV8</accession>
<keyword evidence="2" id="KW-1185">Reference proteome</keyword>